<reference evidence="1 3" key="1">
    <citation type="journal article" date="2012" name="Nature">
        <title>Algal genomes reveal evolutionary mosaicism and the fate of nucleomorphs.</title>
        <authorList>
            <consortium name="DOE Joint Genome Institute"/>
            <person name="Curtis B.A."/>
            <person name="Tanifuji G."/>
            <person name="Burki F."/>
            <person name="Gruber A."/>
            <person name="Irimia M."/>
            <person name="Maruyama S."/>
            <person name="Arias M.C."/>
            <person name="Ball S.G."/>
            <person name="Gile G.H."/>
            <person name="Hirakawa Y."/>
            <person name="Hopkins J.F."/>
            <person name="Kuo A."/>
            <person name="Rensing S.A."/>
            <person name="Schmutz J."/>
            <person name="Symeonidi A."/>
            <person name="Elias M."/>
            <person name="Eveleigh R.J."/>
            <person name="Herman E.K."/>
            <person name="Klute M.J."/>
            <person name="Nakayama T."/>
            <person name="Obornik M."/>
            <person name="Reyes-Prieto A."/>
            <person name="Armbrust E.V."/>
            <person name="Aves S.J."/>
            <person name="Beiko R.G."/>
            <person name="Coutinho P."/>
            <person name="Dacks J.B."/>
            <person name="Durnford D.G."/>
            <person name="Fast N.M."/>
            <person name="Green B.R."/>
            <person name="Grisdale C.J."/>
            <person name="Hempel F."/>
            <person name="Henrissat B."/>
            <person name="Hoppner M.P."/>
            <person name="Ishida K."/>
            <person name="Kim E."/>
            <person name="Koreny L."/>
            <person name="Kroth P.G."/>
            <person name="Liu Y."/>
            <person name="Malik S.B."/>
            <person name="Maier U.G."/>
            <person name="McRose D."/>
            <person name="Mock T."/>
            <person name="Neilson J.A."/>
            <person name="Onodera N.T."/>
            <person name="Poole A.M."/>
            <person name="Pritham E.J."/>
            <person name="Richards T.A."/>
            <person name="Rocap G."/>
            <person name="Roy S.W."/>
            <person name="Sarai C."/>
            <person name="Schaack S."/>
            <person name="Shirato S."/>
            <person name="Slamovits C.H."/>
            <person name="Spencer D.F."/>
            <person name="Suzuki S."/>
            <person name="Worden A.Z."/>
            <person name="Zauner S."/>
            <person name="Barry K."/>
            <person name="Bell C."/>
            <person name="Bharti A.K."/>
            <person name="Crow J.A."/>
            <person name="Grimwood J."/>
            <person name="Kramer R."/>
            <person name="Lindquist E."/>
            <person name="Lucas S."/>
            <person name="Salamov A."/>
            <person name="McFadden G.I."/>
            <person name="Lane C.E."/>
            <person name="Keeling P.J."/>
            <person name="Gray M.W."/>
            <person name="Grigoriev I.V."/>
            <person name="Archibald J.M."/>
        </authorList>
    </citation>
    <scope>NUCLEOTIDE SEQUENCE</scope>
    <source>
        <strain evidence="1 3">CCMP2712</strain>
    </source>
</reference>
<evidence type="ECO:0000313" key="1">
    <source>
        <dbReference type="EMBL" id="EKX35446.1"/>
    </source>
</evidence>
<dbReference type="EMBL" id="JH993090">
    <property type="protein sequence ID" value="EKX35446.1"/>
    <property type="molecule type" value="Genomic_DNA"/>
</dbReference>
<dbReference type="GeneID" id="17292197"/>
<dbReference type="EnsemblProtists" id="EKX35446">
    <property type="protein sequence ID" value="EKX35446"/>
    <property type="gene ID" value="GUITHDRAFT_118362"/>
</dbReference>
<dbReference type="RefSeq" id="XP_005822426.1">
    <property type="nucleotide sequence ID" value="XM_005822369.1"/>
</dbReference>
<accession>L1IGR0</accession>
<evidence type="ECO:0000313" key="2">
    <source>
        <dbReference type="EnsemblProtists" id="EKX35446"/>
    </source>
</evidence>
<dbReference type="PaxDb" id="55529-EKX35446"/>
<dbReference type="AlphaFoldDB" id="L1IGR0"/>
<name>L1IGR0_GUITC</name>
<dbReference type="eggNOG" id="ENOG502S9JJ">
    <property type="taxonomic scope" value="Eukaryota"/>
</dbReference>
<organism evidence="1">
    <name type="scientific">Guillardia theta (strain CCMP2712)</name>
    <name type="common">Cryptophyte</name>
    <dbReference type="NCBI Taxonomy" id="905079"/>
    <lineage>
        <taxon>Eukaryota</taxon>
        <taxon>Cryptophyceae</taxon>
        <taxon>Pyrenomonadales</taxon>
        <taxon>Geminigeraceae</taxon>
        <taxon>Guillardia</taxon>
    </lineage>
</organism>
<dbReference type="KEGG" id="gtt:GUITHDRAFT_118362"/>
<reference evidence="3" key="2">
    <citation type="submission" date="2012-11" db="EMBL/GenBank/DDBJ databases">
        <authorList>
            <person name="Kuo A."/>
            <person name="Curtis B.A."/>
            <person name="Tanifuji G."/>
            <person name="Burki F."/>
            <person name="Gruber A."/>
            <person name="Irimia M."/>
            <person name="Maruyama S."/>
            <person name="Arias M.C."/>
            <person name="Ball S.G."/>
            <person name="Gile G.H."/>
            <person name="Hirakawa Y."/>
            <person name="Hopkins J.F."/>
            <person name="Rensing S.A."/>
            <person name="Schmutz J."/>
            <person name="Symeonidi A."/>
            <person name="Elias M."/>
            <person name="Eveleigh R.J."/>
            <person name="Herman E.K."/>
            <person name="Klute M.J."/>
            <person name="Nakayama T."/>
            <person name="Obornik M."/>
            <person name="Reyes-Prieto A."/>
            <person name="Armbrust E.V."/>
            <person name="Aves S.J."/>
            <person name="Beiko R.G."/>
            <person name="Coutinho P."/>
            <person name="Dacks J.B."/>
            <person name="Durnford D.G."/>
            <person name="Fast N.M."/>
            <person name="Green B.R."/>
            <person name="Grisdale C."/>
            <person name="Hempe F."/>
            <person name="Henrissat B."/>
            <person name="Hoppner M.P."/>
            <person name="Ishida K.-I."/>
            <person name="Kim E."/>
            <person name="Koreny L."/>
            <person name="Kroth P.G."/>
            <person name="Liu Y."/>
            <person name="Malik S.-B."/>
            <person name="Maier U.G."/>
            <person name="McRose D."/>
            <person name="Mock T."/>
            <person name="Neilson J.A."/>
            <person name="Onodera N.T."/>
            <person name="Poole A.M."/>
            <person name="Pritham E.J."/>
            <person name="Richards T.A."/>
            <person name="Rocap G."/>
            <person name="Roy S.W."/>
            <person name="Sarai C."/>
            <person name="Schaack S."/>
            <person name="Shirato S."/>
            <person name="Slamovits C.H."/>
            <person name="Spencer D.F."/>
            <person name="Suzuki S."/>
            <person name="Worden A.Z."/>
            <person name="Zauner S."/>
            <person name="Barry K."/>
            <person name="Bell C."/>
            <person name="Bharti A.K."/>
            <person name="Crow J.A."/>
            <person name="Grimwood J."/>
            <person name="Kramer R."/>
            <person name="Lindquist E."/>
            <person name="Lucas S."/>
            <person name="Salamov A."/>
            <person name="McFadden G.I."/>
            <person name="Lane C.E."/>
            <person name="Keeling P.J."/>
            <person name="Gray M.W."/>
            <person name="Grigoriev I.V."/>
            <person name="Archibald J.M."/>
        </authorList>
    </citation>
    <scope>NUCLEOTIDE SEQUENCE</scope>
    <source>
        <strain evidence="3">CCMP2712</strain>
    </source>
</reference>
<dbReference type="OrthoDB" id="283575at2759"/>
<reference evidence="2" key="3">
    <citation type="submission" date="2016-03" db="UniProtKB">
        <authorList>
            <consortium name="EnsemblProtists"/>
        </authorList>
    </citation>
    <scope>IDENTIFICATION</scope>
</reference>
<proteinExistence type="predicted"/>
<evidence type="ECO:0000313" key="3">
    <source>
        <dbReference type="Proteomes" id="UP000011087"/>
    </source>
</evidence>
<gene>
    <name evidence="1" type="ORF">GUITHDRAFT_118362</name>
</gene>
<sequence length="512" mass="55631">MRPNELWVASADKKDATSSGLFVIENAGTKDQRSFTVRDRAAYHYMDNIAALSFDKQGKVVFTCQESTNTYAGSQGPNYFQGPSAFEVYPCEGGYGKMKEGGGCDNQMVSHDGSHCTPGSEGASQCFVIHSDMLHESPLCTGIAHDSKATTGPTRLNVPVQNRSRVPGNIVWYVDGVRGKLMRFDMDSLHGVKVMDHRFANIRRYVDVDISRRADVPGHIVVDAEARHVYVADTASNGGEGETGGKRVLRVNADSGKFFRGAMSQCEQFCEGQSSDTCGGTATGCRPDICNMNCEAGWCRGGPCAMEDGLGCYTTFTETSDSFEYELWGCTEFEVFTSSLQSPSGLALSPQDPGEFSTGSAGVTGLELQCSSGQDASCRLWFVNALTKEVNYIQVDDACKEDEQPLPPAPAQLNLACTTPGESCWGTRNLTCQVRDQVGIPGTGRRVDVGERPDFSAHMTNYNERMVIFHSYGKNCSALFARTPGLEGLRVGENPANWTDKEAEACPDRLRD</sequence>
<protein>
    <submittedName>
        <fullName evidence="1 2">Uncharacterized protein</fullName>
    </submittedName>
</protein>
<keyword evidence="3" id="KW-1185">Reference proteome</keyword>
<dbReference type="HOGENOM" id="CLU_532604_0_0_1"/>
<dbReference type="Proteomes" id="UP000011087">
    <property type="component" value="Unassembled WGS sequence"/>
</dbReference>